<accession>A0ABP8L253</accession>
<dbReference type="Proteomes" id="UP001501788">
    <property type="component" value="Unassembled WGS sequence"/>
</dbReference>
<protein>
    <recommendedName>
        <fullName evidence="3">DUF2946 domain-containing protein</fullName>
    </recommendedName>
</protein>
<proteinExistence type="predicted"/>
<dbReference type="RefSeq" id="WP_345061825.1">
    <property type="nucleotide sequence ID" value="NZ_BAABEX010000007.1"/>
</dbReference>
<dbReference type="EMBL" id="BAABEX010000007">
    <property type="protein sequence ID" value="GAA4421283.1"/>
    <property type="molecule type" value="Genomic_DNA"/>
</dbReference>
<reference evidence="2" key="1">
    <citation type="journal article" date="2019" name="Int. J. Syst. Evol. Microbiol.">
        <title>The Global Catalogue of Microorganisms (GCM) 10K type strain sequencing project: providing services to taxonomists for standard genome sequencing and annotation.</title>
        <authorList>
            <consortium name="The Broad Institute Genomics Platform"/>
            <consortium name="The Broad Institute Genome Sequencing Center for Infectious Disease"/>
            <person name="Wu L."/>
            <person name="Ma J."/>
        </authorList>
    </citation>
    <scope>NUCLEOTIDE SEQUENCE [LARGE SCALE GENOMIC DNA]</scope>
    <source>
        <strain evidence="2">JCM 31890</strain>
    </source>
</reference>
<evidence type="ECO:0008006" key="3">
    <source>
        <dbReference type="Google" id="ProtNLM"/>
    </source>
</evidence>
<keyword evidence="2" id="KW-1185">Reference proteome</keyword>
<organism evidence="1 2">
    <name type="scientific">Acidovorax lacteus</name>
    <dbReference type="NCBI Taxonomy" id="1924988"/>
    <lineage>
        <taxon>Bacteria</taxon>
        <taxon>Pseudomonadati</taxon>
        <taxon>Pseudomonadota</taxon>
        <taxon>Betaproteobacteria</taxon>
        <taxon>Burkholderiales</taxon>
        <taxon>Comamonadaceae</taxon>
        <taxon>Acidovorax</taxon>
    </lineage>
</organism>
<gene>
    <name evidence="1" type="ORF">GCM10023090_10160</name>
</gene>
<comment type="caution">
    <text evidence="1">The sequence shown here is derived from an EMBL/GenBank/DDBJ whole genome shotgun (WGS) entry which is preliminary data.</text>
</comment>
<evidence type="ECO:0000313" key="1">
    <source>
        <dbReference type="EMBL" id="GAA4421283.1"/>
    </source>
</evidence>
<sequence length="130" mass="14115">MHAARLMVRDTPRLHRGVWLLLWLALCMAPWVGRLHQVLHAPGGHTPHGTTVAMPHGHAGEHAHDIWHGHDSNDCRLLDHLALADALCSTALQQPPSSDPGAQVAAHSPGVLLVRLRGFEARAPPTTHRA</sequence>
<evidence type="ECO:0000313" key="2">
    <source>
        <dbReference type="Proteomes" id="UP001501788"/>
    </source>
</evidence>
<name>A0ABP8L253_9BURK</name>